<sequence>MPDYELLYLNLGARATPIRLMLTYLGIPFKDTTFEMQKDWPLLKPSVRPWIWTILHNESEEKIAEAWNTIGAPQFRDTFAKYFEAHLKKNRSGYLVGDKMTWVDFLAANLCEIMQHLGKSSVLDDYPNLRLHWESIYTHPKLVAAVEKERSYKM</sequence>
<reference evidence="2" key="1">
    <citation type="submission" date="2022-11" db="UniProtKB">
        <authorList>
            <consortium name="WormBaseParasite"/>
        </authorList>
    </citation>
    <scope>IDENTIFICATION</scope>
</reference>
<evidence type="ECO:0000313" key="1">
    <source>
        <dbReference type="Proteomes" id="UP000887580"/>
    </source>
</evidence>
<accession>A0AC35FU63</accession>
<protein>
    <submittedName>
        <fullName evidence="2">Glutathione S-transferase</fullName>
    </submittedName>
</protein>
<evidence type="ECO:0000313" key="2">
    <source>
        <dbReference type="WBParaSite" id="PS1159_v2.g20431.t1"/>
    </source>
</evidence>
<organism evidence="1 2">
    <name type="scientific">Panagrolaimus sp. PS1159</name>
    <dbReference type="NCBI Taxonomy" id="55785"/>
    <lineage>
        <taxon>Eukaryota</taxon>
        <taxon>Metazoa</taxon>
        <taxon>Ecdysozoa</taxon>
        <taxon>Nematoda</taxon>
        <taxon>Chromadorea</taxon>
        <taxon>Rhabditida</taxon>
        <taxon>Tylenchina</taxon>
        <taxon>Panagrolaimomorpha</taxon>
        <taxon>Panagrolaimoidea</taxon>
        <taxon>Panagrolaimidae</taxon>
        <taxon>Panagrolaimus</taxon>
    </lineage>
</organism>
<proteinExistence type="predicted"/>
<dbReference type="Proteomes" id="UP000887580">
    <property type="component" value="Unplaced"/>
</dbReference>
<dbReference type="WBParaSite" id="PS1159_v2.g20431.t1">
    <property type="protein sequence ID" value="PS1159_v2.g20431.t1"/>
    <property type="gene ID" value="PS1159_v2.g20431"/>
</dbReference>
<name>A0AC35FU63_9BILA</name>